<dbReference type="AlphaFoldDB" id="A0A3S5ALG5"/>
<keyword evidence="2" id="KW-1185">Reference proteome</keyword>
<name>A0A3S5ALG5_9PLAT</name>
<evidence type="ECO:0000313" key="2">
    <source>
        <dbReference type="Proteomes" id="UP000784294"/>
    </source>
</evidence>
<gene>
    <name evidence="1" type="ORF">PXEA_LOCUS20191</name>
</gene>
<organism evidence="1 2">
    <name type="scientific">Protopolystoma xenopodis</name>
    <dbReference type="NCBI Taxonomy" id="117903"/>
    <lineage>
        <taxon>Eukaryota</taxon>
        <taxon>Metazoa</taxon>
        <taxon>Spiralia</taxon>
        <taxon>Lophotrochozoa</taxon>
        <taxon>Platyhelminthes</taxon>
        <taxon>Monogenea</taxon>
        <taxon>Polyopisthocotylea</taxon>
        <taxon>Polystomatidea</taxon>
        <taxon>Polystomatidae</taxon>
        <taxon>Protopolystoma</taxon>
    </lineage>
</organism>
<dbReference type="Proteomes" id="UP000784294">
    <property type="component" value="Unassembled WGS sequence"/>
</dbReference>
<sequence>MSIRNKKDCSSLASCLVPYLVHLAAWPRVMLQQLQPRHKRLHRLSDLLAFANDANWKTVIRRAGGPEFTAHAWLVASLEEYGKHVQPPLNPVVMSTFHLHAIRG</sequence>
<reference evidence="1" key="1">
    <citation type="submission" date="2018-11" db="EMBL/GenBank/DDBJ databases">
        <authorList>
            <consortium name="Pathogen Informatics"/>
        </authorList>
    </citation>
    <scope>NUCLEOTIDE SEQUENCE</scope>
</reference>
<protein>
    <submittedName>
        <fullName evidence="1">Uncharacterized protein</fullName>
    </submittedName>
</protein>
<comment type="caution">
    <text evidence="1">The sequence shown here is derived from an EMBL/GenBank/DDBJ whole genome shotgun (WGS) entry which is preliminary data.</text>
</comment>
<dbReference type="EMBL" id="CAAALY010082410">
    <property type="protein sequence ID" value="VEL26751.1"/>
    <property type="molecule type" value="Genomic_DNA"/>
</dbReference>
<accession>A0A3S5ALG5</accession>
<evidence type="ECO:0000313" key="1">
    <source>
        <dbReference type="EMBL" id="VEL26751.1"/>
    </source>
</evidence>
<proteinExistence type="predicted"/>